<dbReference type="PANTHER" id="PTHR20977:SF0">
    <property type="entry name" value="AT13385P-RELATED"/>
    <property type="match status" value="1"/>
</dbReference>
<reference evidence="1" key="1">
    <citation type="submission" date="2020-05" db="UniProtKB">
        <authorList>
            <consortium name="EnsemblMetazoa"/>
        </authorList>
    </citation>
    <scope>IDENTIFICATION</scope>
    <source>
        <strain evidence="1">TTRI</strain>
    </source>
</reference>
<accession>A0A1A9VCY6</accession>
<organism evidence="1 2">
    <name type="scientific">Glossina austeni</name>
    <name type="common">Savannah tsetse fly</name>
    <dbReference type="NCBI Taxonomy" id="7395"/>
    <lineage>
        <taxon>Eukaryota</taxon>
        <taxon>Metazoa</taxon>
        <taxon>Ecdysozoa</taxon>
        <taxon>Arthropoda</taxon>
        <taxon>Hexapoda</taxon>
        <taxon>Insecta</taxon>
        <taxon>Pterygota</taxon>
        <taxon>Neoptera</taxon>
        <taxon>Endopterygota</taxon>
        <taxon>Diptera</taxon>
        <taxon>Brachycera</taxon>
        <taxon>Muscomorpha</taxon>
        <taxon>Hippoboscoidea</taxon>
        <taxon>Glossinidae</taxon>
        <taxon>Glossina</taxon>
    </lineage>
</organism>
<keyword evidence="2" id="KW-1185">Reference proteome</keyword>
<dbReference type="SMART" id="SM00689">
    <property type="entry name" value="DM6"/>
    <property type="match status" value="1"/>
</dbReference>
<protein>
    <submittedName>
        <fullName evidence="1">Uncharacterized protein</fullName>
    </submittedName>
</protein>
<dbReference type="VEuPathDB" id="VectorBase:GAUT033290"/>
<dbReference type="EnsemblMetazoa" id="GAUT033290-RA">
    <property type="protein sequence ID" value="GAUT033290-PA"/>
    <property type="gene ID" value="GAUT033290"/>
</dbReference>
<dbReference type="InterPro" id="IPR006611">
    <property type="entry name" value="DUF1431_DROsp"/>
</dbReference>
<sequence>MLRDCGKFVGRRFTFIPTPFRQSTVRCSSRKDCLQVIRPRCDVKDPDICKGKELKLDQRLYLTKPKGTIWEYPFCCANFCADLSVRTDELYYKKSDMRSRDYQQTWISCPPLHVLDAEVCPPQNCNPREIIRRKRRIRLQDKKEERPKVACPQKLKKFKLMACISTVPEENRLCPKIPGEFSSCVTVRLKTLCKVYTKHAVCKKDPAPYPSFSECQREVSTPRPIECKCLERAAACEGWEKFRQRLAWKRAAAGD</sequence>
<dbReference type="PANTHER" id="PTHR20977">
    <property type="entry name" value="AT13385P-RELATED"/>
    <property type="match status" value="1"/>
</dbReference>
<proteinExistence type="predicted"/>
<name>A0A1A9VCY6_GLOAU</name>
<evidence type="ECO:0000313" key="1">
    <source>
        <dbReference type="EnsemblMetazoa" id="GAUT033290-PA"/>
    </source>
</evidence>
<dbReference type="Proteomes" id="UP000078200">
    <property type="component" value="Unassembled WGS sequence"/>
</dbReference>
<dbReference type="Pfam" id="PF07248">
    <property type="entry name" value="DUF1431"/>
    <property type="match status" value="1"/>
</dbReference>
<dbReference type="AlphaFoldDB" id="A0A1A9VCY6"/>
<evidence type="ECO:0000313" key="2">
    <source>
        <dbReference type="Proteomes" id="UP000078200"/>
    </source>
</evidence>